<evidence type="ECO:0000313" key="5">
    <source>
        <dbReference type="EMBL" id="KAJ0202289.1"/>
    </source>
</evidence>
<dbReference type="InterPro" id="IPR036549">
    <property type="entry name" value="CX6/COA6-like_sf"/>
</dbReference>
<dbReference type="GO" id="GO:0005739">
    <property type="term" value="C:mitochondrion"/>
    <property type="evidence" value="ECO:0000318"/>
    <property type="project" value="GO_Central"/>
</dbReference>
<evidence type="ECO:0000256" key="2">
    <source>
        <dbReference type="ARBA" id="ARBA00023128"/>
    </source>
</evidence>
<dbReference type="OrthoDB" id="1107506at2759"/>
<dbReference type="FunFam" id="1.10.10.140:FF:000001">
    <property type="entry name" value="Cytochrome c oxidase subunit 6B1"/>
    <property type="match status" value="1"/>
</dbReference>
<evidence type="ECO:0000256" key="4">
    <source>
        <dbReference type="SAM" id="MobiDB-lite"/>
    </source>
</evidence>
<dbReference type="PANTHER" id="PTHR46281">
    <property type="entry name" value="CYTOCHROME C OXIDASE SUBUNIT 6B"/>
    <property type="match status" value="1"/>
</dbReference>
<dbReference type="GO" id="GO:1902600">
    <property type="term" value="P:proton transmembrane transport"/>
    <property type="evidence" value="ECO:0007669"/>
    <property type="project" value="GOC"/>
</dbReference>
<sequence>MAESDKANSLSEDYLLKDIEEKLKVESEPEEKSAVVAAPVESTVDGNAPTSEDISSQSSDSEEENVSGPPPVADEDVTDPTPTEETTETVDEGDTQNETPEIKLETAPGDYRFPTTNQSRHCFTRYVEYHRCVAAKGEDASECDKFAKYYRSLCPGEWVDRWNEQRENGTFPGPL</sequence>
<comment type="caution">
    <text evidence="5">The sequence shown here is derived from an EMBL/GenBank/DDBJ whole genome shotgun (WGS) entry which is preliminary data.</text>
</comment>
<gene>
    <name evidence="5" type="ORF">LSAT_V11C600337630</name>
</gene>
<dbReference type="Proteomes" id="UP000235145">
    <property type="component" value="Unassembled WGS sequence"/>
</dbReference>
<feature type="compositionally biased region" description="Acidic residues" evidence="4">
    <location>
        <begin position="85"/>
        <end position="95"/>
    </location>
</feature>
<evidence type="ECO:0000256" key="1">
    <source>
        <dbReference type="ARBA" id="ARBA00004173"/>
    </source>
</evidence>
<keyword evidence="3" id="KW-1015">Disulfide bond</keyword>
<evidence type="ECO:0000313" key="6">
    <source>
        <dbReference type="Proteomes" id="UP000235145"/>
    </source>
</evidence>
<keyword evidence="6" id="KW-1185">Reference proteome</keyword>
<keyword evidence="2" id="KW-0496">Mitochondrion</keyword>
<protein>
    <recommendedName>
        <fullName evidence="7">Cytochrome c oxidase subunit</fullName>
    </recommendedName>
</protein>
<accession>A0A9R1VBE0</accession>
<dbReference type="InterPro" id="IPR003213">
    <property type="entry name" value="Cyt_c_oxidase_su6B"/>
</dbReference>
<feature type="compositionally biased region" description="Basic and acidic residues" evidence="4">
    <location>
        <begin position="24"/>
        <end position="33"/>
    </location>
</feature>
<proteinExistence type="predicted"/>
<dbReference type="Gramene" id="rna-gnl|WGS:NBSK|LSAT_6X104321_mrna">
    <property type="protein sequence ID" value="cds-PLY87972.1"/>
    <property type="gene ID" value="gene-LSAT_6X104321"/>
</dbReference>
<dbReference type="EMBL" id="NBSK02000006">
    <property type="protein sequence ID" value="KAJ0202289.1"/>
    <property type="molecule type" value="Genomic_DNA"/>
</dbReference>
<dbReference type="SUPFAM" id="SSF47694">
    <property type="entry name" value="Cytochrome c oxidase subunit h"/>
    <property type="match status" value="1"/>
</dbReference>
<name>A0A9R1VBE0_LACSA</name>
<comment type="subcellular location">
    <subcellularLocation>
        <location evidence="1">Mitochondrion</location>
    </subcellularLocation>
</comment>
<dbReference type="PROSITE" id="PS51808">
    <property type="entry name" value="CHCH"/>
    <property type="match status" value="1"/>
</dbReference>
<dbReference type="InterPro" id="IPR048280">
    <property type="entry name" value="COX6B-like"/>
</dbReference>
<dbReference type="GO" id="GO:0045277">
    <property type="term" value="C:respiratory chain complex IV"/>
    <property type="evidence" value="ECO:0007669"/>
    <property type="project" value="InterPro"/>
</dbReference>
<feature type="region of interest" description="Disordered" evidence="4">
    <location>
        <begin position="24"/>
        <end position="115"/>
    </location>
</feature>
<reference evidence="5 6" key="1">
    <citation type="journal article" date="2017" name="Nat. Commun.">
        <title>Genome assembly with in vitro proximity ligation data and whole-genome triplication in lettuce.</title>
        <authorList>
            <person name="Reyes-Chin-Wo S."/>
            <person name="Wang Z."/>
            <person name="Yang X."/>
            <person name="Kozik A."/>
            <person name="Arikit S."/>
            <person name="Song C."/>
            <person name="Xia L."/>
            <person name="Froenicke L."/>
            <person name="Lavelle D.O."/>
            <person name="Truco M.J."/>
            <person name="Xia R."/>
            <person name="Zhu S."/>
            <person name="Xu C."/>
            <person name="Xu H."/>
            <person name="Xu X."/>
            <person name="Cox K."/>
            <person name="Korf I."/>
            <person name="Meyers B.C."/>
            <person name="Michelmore R.W."/>
        </authorList>
    </citation>
    <scope>NUCLEOTIDE SEQUENCE [LARGE SCALE GENOMIC DNA]</scope>
    <source>
        <strain evidence="6">cv. Salinas</strain>
        <tissue evidence="5">Seedlings</tissue>
    </source>
</reference>
<evidence type="ECO:0000256" key="3">
    <source>
        <dbReference type="ARBA" id="ARBA00023157"/>
    </source>
</evidence>
<dbReference type="CDD" id="cd00926">
    <property type="entry name" value="Cyt_c_Oxidase_VIb"/>
    <property type="match status" value="1"/>
</dbReference>
<evidence type="ECO:0008006" key="7">
    <source>
        <dbReference type="Google" id="ProtNLM"/>
    </source>
</evidence>
<dbReference type="Pfam" id="PF02297">
    <property type="entry name" value="COX6B"/>
    <property type="match status" value="1"/>
</dbReference>
<dbReference type="AlphaFoldDB" id="A0A9R1VBE0"/>
<dbReference type="PANTHER" id="PTHR46281:SF26">
    <property type="entry name" value="CYTOCHROME-C OXIDASE"/>
    <property type="match status" value="1"/>
</dbReference>
<organism evidence="5 6">
    <name type="scientific">Lactuca sativa</name>
    <name type="common">Garden lettuce</name>
    <dbReference type="NCBI Taxonomy" id="4236"/>
    <lineage>
        <taxon>Eukaryota</taxon>
        <taxon>Viridiplantae</taxon>
        <taxon>Streptophyta</taxon>
        <taxon>Embryophyta</taxon>
        <taxon>Tracheophyta</taxon>
        <taxon>Spermatophyta</taxon>
        <taxon>Magnoliopsida</taxon>
        <taxon>eudicotyledons</taxon>
        <taxon>Gunneridae</taxon>
        <taxon>Pentapetalae</taxon>
        <taxon>asterids</taxon>
        <taxon>campanulids</taxon>
        <taxon>Asterales</taxon>
        <taxon>Asteraceae</taxon>
        <taxon>Cichorioideae</taxon>
        <taxon>Cichorieae</taxon>
        <taxon>Lactucinae</taxon>
        <taxon>Lactuca</taxon>
    </lineage>
</organism>
<dbReference type="Gene3D" id="1.10.10.140">
    <property type="entry name" value="Cytochrome c oxidase, subunit VIb"/>
    <property type="match status" value="1"/>
</dbReference>